<dbReference type="PROSITE" id="PS51096">
    <property type="entry name" value="PTS_EIIA_TYPE_4"/>
    <property type="match status" value="1"/>
</dbReference>
<evidence type="ECO:0000256" key="2">
    <source>
        <dbReference type="ARBA" id="ARBA00002788"/>
    </source>
</evidence>
<evidence type="ECO:0000256" key="3">
    <source>
        <dbReference type="ARBA" id="ARBA00012095"/>
    </source>
</evidence>
<proteinExistence type="predicted"/>
<dbReference type="InterPro" id="IPR036662">
    <property type="entry name" value="PTS_EIIA_man-typ_sf"/>
</dbReference>
<keyword evidence="8" id="KW-1185">Reference proteome</keyword>
<evidence type="ECO:0000313" key="7">
    <source>
        <dbReference type="EMBL" id="MDA2811573.1"/>
    </source>
</evidence>
<name>A0ABT4U3P0_9ACTN</name>
<comment type="subunit">
    <text evidence="5">Homodimer. The dihydroxyacetone kinase complex is composed of a homodimer of DhaM, a homodimer of DhaK and the subunit DhaL.</text>
</comment>
<dbReference type="InterPro" id="IPR012844">
    <property type="entry name" value="DhaM_N"/>
</dbReference>
<evidence type="ECO:0000256" key="5">
    <source>
        <dbReference type="ARBA" id="ARBA00046577"/>
    </source>
</evidence>
<evidence type="ECO:0000259" key="6">
    <source>
        <dbReference type="PROSITE" id="PS51096"/>
    </source>
</evidence>
<protein>
    <recommendedName>
        <fullName evidence="3">phosphoenolpyruvate--glycerone phosphotransferase</fullName>
        <ecNumber evidence="3">2.7.1.121</ecNumber>
    </recommendedName>
</protein>
<evidence type="ECO:0000256" key="1">
    <source>
        <dbReference type="ARBA" id="ARBA00001113"/>
    </source>
</evidence>
<dbReference type="InterPro" id="IPR039643">
    <property type="entry name" value="DhaM"/>
</dbReference>
<evidence type="ECO:0000256" key="4">
    <source>
        <dbReference type="ARBA" id="ARBA00022679"/>
    </source>
</evidence>
<dbReference type="SUPFAM" id="SSF53062">
    <property type="entry name" value="PTS system fructose IIA component-like"/>
    <property type="match status" value="1"/>
</dbReference>
<keyword evidence="4 7" id="KW-0808">Transferase</keyword>
<dbReference type="Pfam" id="PF03610">
    <property type="entry name" value="EIIA-man"/>
    <property type="match status" value="1"/>
</dbReference>
<dbReference type="InterPro" id="IPR004701">
    <property type="entry name" value="PTS_EIIA_man-typ"/>
</dbReference>
<dbReference type="Gene3D" id="3.40.50.510">
    <property type="entry name" value="Phosphotransferase system, mannose-type IIA component"/>
    <property type="match status" value="1"/>
</dbReference>
<dbReference type="NCBIfam" id="TIGR02364">
    <property type="entry name" value="dha_pts"/>
    <property type="match status" value="1"/>
</dbReference>
<dbReference type="Proteomes" id="UP001527866">
    <property type="component" value="Unassembled WGS sequence"/>
</dbReference>
<accession>A0ABT4U3P0</accession>
<reference evidence="7 8" key="1">
    <citation type="submission" date="2023-01" db="EMBL/GenBank/DDBJ databases">
        <title>Draft genome sequence of Nocardiopsis sp. RSe5-2 isolated from halophytes.</title>
        <authorList>
            <person name="Duangmal K."/>
            <person name="Chantavorakit T."/>
        </authorList>
    </citation>
    <scope>NUCLEOTIDE SEQUENCE [LARGE SCALE GENOMIC DNA]</scope>
    <source>
        <strain evidence="7 8">RSe5-2</strain>
    </source>
</reference>
<evidence type="ECO:0000313" key="8">
    <source>
        <dbReference type="Proteomes" id="UP001527866"/>
    </source>
</evidence>
<dbReference type="EMBL" id="JAQFWQ010000032">
    <property type="protein sequence ID" value="MDA2811573.1"/>
    <property type="molecule type" value="Genomic_DNA"/>
</dbReference>
<dbReference type="RefSeq" id="WP_270686028.1">
    <property type="nucleotide sequence ID" value="NZ_JAQFWQ010000032.1"/>
</dbReference>
<keyword evidence="7" id="KW-0418">Kinase</keyword>
<organism evidence="7 8">
    <name type="scientific">Nocardiopsis endophytica</name>
    <dbReference type="NCBI Taxonomy" id="3018445"/>
    <lineage>
        <taxon>Bacteria</taxon>
        <taxon>Bacillati</taxon>
        <taxon>Actinomycetota</taxon>
        <taxon>Actinomycetes</taxon>
        <taxon>Streptosporangiales</taxon>
        <taxon>Nocardiopsidaceae</taxon>
        <taxon>Nocardiopsis</taxon>
    </lineage>
</organism>
<comment type="caution">
    <text evidence="7">The sequence shown here is derived from an EMBL/GenBank/DDBJ whole genome shotgun (WGS) entry which is preliminary data.</text>
</comment>
<dbReference type="EC" id="2.7.1.121" evidence="3"/>
<gene>
    <name evidence="7" type="primary">dhaM</name>
    <name evidence="7" type="ORF">O4J56_13105</name>
</gene>
<comment type="function">
    <text evidence="2">Component of the dihydroxyacetone kinase complex, which is responsible for the phosphoenolpyruvate (PEP)-dependent phosphorylation of dihydroxyacetone. DhaM serves as the phosphoryl donor. Is phosphorylated by phosphoenolpyruvate in an EI- and HPr-dependent reaction, and a phosphorelay system on histidine residues finally leads to phosphoryl transfer to DhaL and dihydroxyacetone.</text>
</comment>
<dbReference type="GO" id="GO:0047324">
    <property type="term" value="F:phosphoenolpyruvate-glycerone phosphotransferase activity"/>
    <property type="evidence" value="ECO:0007669"/>
    <property type="project" value="UniProtKB-EC"/>
</dbReference>
<sequence length="132" mass="13205">MGATVGIVLVSHSGRLAEGVKELLEQLGARPETVAAAGGGPDGGIGTSYERIAEAVSEVDQGAGVMVLPDIGSAVMTARLVFEDEPRDDAVVVDAPFVEGAVAAGVLASTGADLDAVAAAARDAYTARKIQE</sequence>
<comment type="catalytic activity">
    <reaction evidence="1">
        <text>dihydroxyacetone + phosphoenolpyruvate = dihydroxyacetone phosphate + pyruvate</text>
        <dbReference type="Rhea" id="RHEA:18381"/>
        <dbReference type="ChEBI" id="CHEBI:15361"/>
        <dbReference type="ChEBI" id="CHEBI:16016"/>
        <dbReference type="ChEBI" id="CHEBI:57642"/>
        <dbReference type="ChEBI" id="CHEBI:58702"/>
        <dbReference type="EC" id="2.7.1.121"/>
    </reaction>
</comment>
<dbReference type="PANTHER" id="PTHR38594">
    <property type="entry name" value="PEP-DEPENDENT DIHYDROXYACETONE KINASE, PHOSPHORYL DONOR SUBUNIT DHAM"/>
    <property type="match status" value="1"/>
</dbReference>
<feature type="domain" description="PTS EIIA type-4" evidence="6">
    <location>
        <begin position="4"/>
        <end position="132"/>
    </location>
</feature>
<dbReference type="PANTHER" id="PTHR38594:SF1">
    <property type="entry name" value="PEP-DEPENDENT DIHYDROXYACETONE KINASE, PHOSPHORYL DONOR SUBUNIT DHAM"/>
    <property type="match status" value="1"/>
</dbReference>